<dbReference type="AlphaFoldDB" id="A0A3A9ZRT5"/>
<gene>
    <name evidence="3" type="ORF">D7223_00285</name>
</gene>
<dbReference type="InterPro" id="IPR006311">
    <property type="entry name" value="TAT_signal"/>
</dbReference>
<keyword evidence="1" id="KW-0472">Membrane</keyword>
<dbReference type="PANTHER" id="PTHR36933:SF1">
    <property type="entry name" value="SLL0788 PROTEIN"/>
    <property type="match status" value="1"/>
</dbReference>
<comment type="caution">
    <text evidence="3">The sequence shown here is derived from an EMBL/GenBank/DDBJ whole genome shotgun (WGS) entry which is preliminary data.</text>
</comment>
<evidence type="ECO:0000313" key="3">
    <source>
        <dbReference type="EMBL" id="RKN50296.1"/>
    </source>
</evidence>
<dbReference type="InterPro" id="IPR012347">
    <property type="entry name" value="Ferritin-like"/>
</dbReference>
<dbReference type="PROSITE" id="PS51318">
    <property type="entry name" value="TAT"/>
    <property type="match status" value="1"/>
</dbReference>
<keyword evidence="4" id="KW-1185">Reference proteome</keyword>
<dbReference type="Gene3D" id="1.20.1260.10">
    <property type="match status" value="1"/>
</dbReference>
<dbReference type="RefSeq" id="WP_120723562.1">
    <property type="nucleotide sequence ID" value="NZ_RBAK01000001.1"/>
</dbReference>
<accession>A0A3A9ZRT5</accession>
<proteinExistence type="predicted"/>
<organism evidence="3 4">
    <name type="scientific">Micromonospora endolithica</name>
    <dbReference type="NCBI Taxonomy" id="230091"/>
    <lineage>
        <taxon>Bacteria</taxon>
        <taxon>Bacillati</taxon>
        <taxon>Actinomycetota</taxon>
        <taxon>Actinomycetes</taxon>
        <taxon>Micromonosporales</taxon>
        <taxon>Micromonosporaceae</taxon>
        <taxon>Micromonospora</taxon>
    </lineage>
</organism>
<evidence type="ECO:0000313" key="4">
    <source>
        <dbReference type="Proteomes" id="UP000281726"/>
    </source>
</evidence>
<keyword evidence="1" id="KW-0812">Transmembrane</keyword>
<dbReference type="Pfam" id="PF03713">
    <property type="entry name" value="DUF305"/>
    <property type="match status" value="1"/>
</dbReference>
<dbReference type="EMBL" id="RBAK01000001">
    <property type="protein sequence ID" value="RKN50296.1"/>
    <property type="molecule type" value="Genomic_DNA"/>
</dbReference>
<dbReference type="OrthoDB" id="26872at2"/>
<protein>
    <submittedName>
        <fullName evidence="3">DUF305 domain-containing protein</fullName>
    </submittedName>
</protein>
<evidence type="ECO:0000256" key="1">
    <source>
        <dbReference type="SAM" id="Phobius"/>
    </source>
</evidence>
<name>A0A3A9ZRT5_9ACTN</name>
<dbReference type="PANTHER" id="PTHR36933">
    <property type="entry name" value="SLL0788 PROTEIN"/>
    <property type="match status" value="1"/>
</dbReference>
<sequence>MIDPPTGGPAARTGRRAYLLGGLAAVVALAVGVAIGLLVPSSRPGDGSAEAGFARDMQTHHAQAVEMSMIAYRRSADPEIQTIGLDVALTQQAQIGTMRDWLDQWQLPPTGSRPAMAWMPGHTLTADGRMPGMASRQELDRLRAATGRDLDILYSQMMIRHHLGGIMMAEEVLRRSDRAEVRSVAESMKASQQNEITAFMAVLARNGAKPS</sequence>
<reference evidence="3 4" key="1">
    <citation type="journal article" date="2004" name="Syst. Appl. Microbiol.">
        <title>Cryptoendolithic actinomycetes from antarctic sandstone rock samples: Micromonospora endolithica sp. nov. and two isolates related to Micromonospora coerulea Jensen 1932.</title>
        <authorList>
            <person name="Hirsch P."/>
            <person name="Mevs U."/>
            <person name="Kroppenstedt R.M."/>
            <person name="Schumann P."/>
            <person name="Stackebrandt E."/>
        </authorList>
    </citation>
    <scope>NUCLEOTIDE SEQUENCE [LARGE SCALE GENOMIC DNA]</scope>
    <source>
        <strain evidence="3 4">JCM 12677</strain>
    </source>
</reference>
<keyword evidence="1" id="KW-1133">Transmembrane helix</keyword>
<feature type="transmembrane region" description="Helical" evidence="1">
    <location>
        <begin position="17"/>
        <end position="39"/>
    </location>
</feature>
<evidence type="ECO:0000259" key="2">
    <source>
        <dbReference type="Pfam" id="PF03713"/>
    </source>
</evidence>
<dbReference type="Proteomes" id="UP000281726">
    <property type="component" value="Unassembled WGS sequence"/>
</dbReference>
<dbReference type="InterPro" id="IPR005183">
    <property type="entry name" value="DUF305_CopM-like"/>
</dbReference>
<feature type="domain" description="DUF305" evidence="2">
    <location>
        <begin position="50"/>
        <end position="202"/>
    </location>
</feature>